<name>A0ABR1MP11_9PEZI</name>
<evidence type="ECO:0000313" key="3">
    <source>
        <dbReference type="Proteomes" id="UP001365128"/>
    </source>
</evidence>
<dbReference type="Proteomes" id="UP001365128">
    <property type="component" value="Unassembled WGS sequence"/>
</dbReference>
<sequence>MIYLILILAWLFSSACSLPPASSSLLVRQDDGLVDNYPCSFCELDDPENIGDDTCSNIRHDEDFCIVYNPPDSTNGNEVSITIVQTKPTGSWVVDGDAKQVDFETYPSCGSALSKPVSKFWAFPLLTDLSKCSLEVRQLKENDINTGNFQTDHVYENQLLLDFFKWLHGDLDLVGWPKGYERPSTDWILGTLLGNQDWPDVKPFEFAGNSLWFNLAGQMGGYLHITRLALVDSKINGHKGKFFGDDQPATFPAKKTAIADVKPWQRGIAGVFQYMKQDAVWKIFTSTSKALEDIFGLFDVEYDWEDEGALGRPERKEGEGPAGLRDLYCYWIDERLAVLERRAGEWLVSAKADFDKNVVTNPNNVFEKSEWLKQFDNGIFAADKFKFPQVDPEKDDKGVIKKSRYDMWDNGAAGPWVIE</sequence>
<comment type="caution">
    <text evidence="2">The sequence shown here is derived from an EMBL/GenBank/DDBJ whole genome shotgun (WGS) entry which is preliminary data.</text>
</comment>
<evidence type="ECO:0000313" key="2">
    <source>
        <dbReference type="EMBL" id="KAK7555468.1"/>
    </source>
</evidence>
<evidence type="ECO:0000256" key="1">
    <source>
        <dbReference type="SAM" id="SignalP"/>
    </source>
</evidence>
<gene>
    <name evidence="2" type="ORF">IWX46DRAFT_659047</name>
</gene>
<feature type="chain" id="PRO_5046264695" evidence="1">
    <location>
        <begin position="18"/>
        <end position="419"/>
    </location>
</feature>
<feature type="signal peptide" evidence="1">
    <location>
        <begin position="1"/>
        <end position="17"/>
    </location>
</feature>
<reference evidence="2 3" key="1">
    <citation type="submission" date="2024-04" db="EMBL/GenBank/DDBJ databases">
        <title>Phyllosticta paracitricarpa is synonymous to the EU quarantine fungus P. citricarpa based on phylogenomic analyses.</title>
        <authorList>
            <consortium name="Lawrence Berkeley National Laboratory"/>
            <person name="Van Ingen-Buijs V.A."/>
            <person name="Van Westerhoven A.C."/>
            <person name="Haridas S."/>
            <person name="Skiadas P."/>
            <person name="Martin F."/>
            <person name="Groenewald J.Z."/>
            <person name="Crous P.W."/>
            <person name="Seidl M.F."/>
        </authorList>
    </citation>
    <scope>NUCLEOTIDE SEQUENCE [LARGE SCALE GENOMIC DNA]</scope>
    <source>
        <strain evidence="2 3">CBS 122670</strain>
    </source>
</reference>
<dbReference type="EMBL" id="JBBPDW010000002">
    <property type="protein sequence ID" value="KAK7555468.1"/>
    <property type="molecule type" value="Genomic_DNA"/>
</dbReference>
<accession>A0ABR1MP11</accession>
<keyword evidence="1" id="KW-0732">Signal</keyword>
<organism evidence="2 3">
    <name type="scientific">Phyllosticta citricarpa</name>
    <dbReference type="NCBI Taxonomy" id="55181"/>
    <lineage>
        <taxon>Eukaryota</taxon>
        <taxon>Fungi</taxon>
        <taxon>Dikarya</taxon>
        <taxon>Ascomycota</taxon>
        <taxon>Pezizomycotina</taxon>
        <taxon>Dothideomycetes</taxon>
        <taxon>Dothideomycetes incertae sedis</taxon>
        <taxon>Botryosphaeriales</taxon>
        <taxon>Phyllostictaceae</taxon>
        <taxon>Phyllosticta</taxon>
    </lineage>
</organism>
<keyword evidence="3" id="KW-1185">Reference proteome</keyword>
<protein>
    <submittedName>
        <fullName evidence="2">Uncharacterized protein</fullName>
    </submittedName>
</protein>
<proteinExistence type="predicted"/>